<dbReference type="Gene3D" id="3.90.79.20">
    <property type="match status" value="1"/>
</dbReference>
<evidence type="ECO:0000256" key="4">
    <source>
        <dbReference type="ARBA" id="ARBA00012381"/>
    </source>
</evidence>
<dbReference type="SUPFAM" id="SSF55811">
    <property type="entry name" value="Nudix"/>
    <property type="match status" value="1"/>
</dbReference>
<protein>
    <recommendedName>
        <fullName evidence="4">NAD(+) diphosphatase</fullName>
        <ecNumber evidence="4">3.6.1.22</ecNumber>
    </recommendedName>
</protein>
<evidence type="ECO:0000256" key="1">
    <source>
        <dbReference type="ARBA" id="ARBA00001946"/>
    </source>
</evidence>
<dbReference type="InterPro" id="IPR020084">
    <property type="entry name" value="NUDIX_hydrolase_CS"/>
</dbReference>
<dbReference type="Pfam" id="PF00293">
    <property type="entry name" value="NUDIX"/>
    <property type="match status" value="1"/>
</dbReference>
<name>A0ABT1HVT3_STRSD</name>
<dbReference type="Pfam" id="PF09296">
    <property type="entry name" value="NUDIX-like"/>
    <property type="match status" value="1"/>
</dbReference>
<feature type="domain" description="Nudix hydrolase" evidence="11">
    <location>
        <begin position="200"/>
        <end position="329"/>
    </location>
</feature>
<feature type="region of interest" description="Disordered" evidence="10">
    <location>
        <begin position="68"/>
        <end position="102"/>
    </location>
</feature>
<comment type="caution">
    <text evidence="12">The sequence shown here is derived from an EMBL/GenBank/DDBJ whole genome shotgun (WGS) entry which is preliminary data.</text>
</comment>
<dbReference type="Pfam" id="PF09297">
    <property type="entry name" value="Zn_ribbon_NUD"/>
    <property type="match status" value="1"/>
</dbReference>
<comment type="cofactor">
    <cofactor evidence="2">
        <name>Zn(2+)</name>
        <dbReference type="ChEBI" id="CHEBI:29105"/>
    </cofactor>
</comment>
<dbReference type="EC" id="3.6.1.22" evidence="4"/>
<comment type="cofactor">
    <cofactor evidence="1">
        <name>Mg(2+)</name>
        <dbReference type="ChEBI" id="CHEBI:18420"/>
    </cofactor>
</comment>
<evidence type="ECO:0000256" key="2">
    <source>
        <dbReference type="ARBA" id="ARBA00001947"/>
    </source>
</evidence>
<evidence type="ECO:0000256" key="10">
    <source>
        <dbReference type="SAM" id="MobiDB-lite"/>
    </source>
</evidence>
<dbReference type="PROSITE" id="PS00893">
    <property type="entry name" value="NUDIX_BOX"/>
    <property type="match status" value="1"/>
</dbReference>
<keyword evidence="13" id="KW-1185">Reference proteome</keyword>
<evidence type="ECO:0000259" key="11">
    <source>
        <dbReference type="PROSITE" id="PS51462"/>
    </source>
</evidence>
<dbReference type="Gene3D" id="3.90.79.10">
    <property type="entry name" value="Nucleoside Triphosphate Pyrophosphohydrolase"/>
    <property type="match status" value="1"/>
</dbReference>
<dbReference type="EMBL" id="JAMTCP010000018">
    <property type="protein sequence ID" value="MCP2259638.1"/>
    <property type="molecule type" value="Genomic_DNA"/>
</dbReference>
<evidence type="ECO:0000256" key="5">
    <source>
        <dbReference type="ARBA" id="ARBA00022723"/>
    </source>
</evidence>
<dbReference type="InterPro" id="IPR015375">
    <property type="entry name" value="NADH_PPase-like_N"/>
</dbReference>
<accession>A0ABT1HVT3</accession>
<comment type="similarity">
    <text evidence="3">Belongs to the Nudix hydrolase family. NudC subfamily.</text>
</comment>
<comment type="catalytic activity">
    <reaction evidence="9">
        <text>a 5'-end NAD(+)-phospho-ribonucleoside in mRNA + H2O = a 5'-end phospho-adenosine-phospho-ribonucleoside in mRNA + beta-nicotinamide D-ribonucleotide + 2 H(+)</text>
        <dbReference type="Rhea" id="RHEA:60876"/>
        <dbReference type="Rhea" id="RHEA-COMP:15698"/>
        <dbReference type="Rhea" id="RHEA-COMP:15719"/>
        <dbReference type="ChEBI" id="CHEBI:14649"/>
        <dbReference type="ChEBI" id="CHEBI:15377"/>
        <dbReference type="ChEBI" id="CHEBI:15378"/>
        <dbReference type="ChEBI" id="CHEBI:144029"/>
        <dbReference type="ChEBI" id="CHEBI:144051"/>
    </reaction>
    <physiologicalReaction direction="left-to-right" evidence="9">
        <dbReference type="Rhea" id="RHEA:60877"/>
    </physiologicalReaction>
</comment>
<dbReference type="NCBIfam" id="NF001299">
    <property type="entry name" value="PRK00241.1"/>
    <property type="match status" value="1"/>
</dbReference>
<keyword evidence="7" id="KW-0460">Magnesium</keyword>
<dbReference type="PANTHER" id="PTHR42904:SF6">
    <property type="entry name" value="NAD-CAPPED RNA HYDROLASE NUDT12"/>
    <property type="match status" value="1"/>
</dbReference>
<evidence type="ECO:0000256" key="6">
    <source>
        <dbReference type="ARBA" id="ARBA00022801"/>
    </source>
</evidence>
<evidence type="ECO:0000256" key="9">
    <source>
        <dbReference type="ARBA" id="ARBA00023679"/>
    </source>
</evidence>
<dbReference type="PANTHER" id="PTHR42904">
    <property type="entry name" value="NUDIX HYDROLASE, NUDC SUBFAMILY"/>
    <property type="match status" value="1"/>
</dbReference>
<proteinExistence type="inferred from homology"/>
<dbReference type="InterPro" id="IPR049734">
    <property type="entry name" value="NudC-like_C"/>
</dbReference>
<dbReference type="InterPro" id="IPR015797">
    <property type="entry name" value="NUDIX_hydrolase-like_dom_sf"/>
</dbReference>
<dbReference type="CDD" id="cd03429">
    <property type="entry name" value="NUDIX_NADH_pyrophosphatase_Nudt13"/>
    <property type="match status" value="1"/>
</dbReference>
<dbReference type="Proteomes" id="UP001205311">
    <property type="component" value="Unassembled WGS sequence"/>
</dbReference>
<evidence type="ECO:0000313" key="13">
    <source>
        <dbReference type="Proteomes" id="UP001205311"/>
    </source>
</evidence>
<gene>
    <name evidence="12" type="ORF">LX15_003343</name>
</gene>
<dbReference type="InterPro" id="IPR000086">
    <property type="entry name" value="NUDIX_hydrolase_dom"/>
</dbReference>
<evidence type="ECO:0000256" key="8">
    <source>
        <dbReference type="ARBA" id="ARBA00023027"/>
    </source>
</evidence>
<feature type="region of interest" description="Disordered" evidence="10">
    <location>
        <begin position="1"/>
        <end position="34"/>
    </location>
</feature>
<organism evidence="12 13">
    <name type="scientific">Streptoalloteichus tenebrarius (strain ATCC 17920 / DSM 40477 / JCM 4838 / CBS 697.72 / NBRC 16177 / NCIMB 11028 / NRRL B-12390 / A12253. 1 / ISP 5477)</name>
    <name type="common">Streptomyces tenebrarius</name>
    <dbReference type="NCBI Taxonomy" id="1933"/>
    <lineage>
        <taxon>Bacteria</taxon>
        <taxon>Bacillati</taxon>
        <taxon>Actinomycetota</taxon>
        <taxon>Actinomycetes</taxon>
        <taxon>Pseudonocardiales</taxon>
        <taxon>Pseudonocardiaceae</taxon>
        <taxon>Streptoalloteichus</taxon>
    </lineage>
</organism>
<evidence type="ECO:0000256" key="3">
    <source>
        <dbReference type="ARBA" id="ARBA00009595"/>
    </source>
</evidence>
<reference evidence="12 13" key="1">
    <citation type="submission" date="2022-06" db="EMBL/GenBank/DDBJ databases">
        <title>Genomic Encyclopedia of Archaeal and Bacterial Type Strains, Phase II (KMG-II): from individual species to whole genera.</title>
        <authorList>
            <person name="Goeker M."/>
        </authorList>
    </citation>
    <scope>NUCLEOTIDE SEQUENCE [LARGE SCALE GENOMIC DNA]</scope>
    <source>
        <strain evidence="12 13">DSM 40477</strain>
    </source>
</reference>
<keyword evidence="8" id="KW-0520">NAD</keyword>
<evidence type="ECO:0000313" key="12">
    <source>
        <dbReference type="EMBL" id="MCP2259638.1"/>
    </source>
</evidence>
<sequence length="346" mass="36572">MSVLPGGCSTREGAGRGEPFRLAGPPMLSRSTVDRDEAVRTDARRLAERWPGAKLVLVDPRGRTPVRTLGGVEGRAPLSGWGDPGASSGGGGDYALSFQDTAGFGPTPPERAVLLGESGDDVYWALRVDERADRDDPSWADLRAVGALLGDTDAGLLTAAVALLNWHDAAGFCSACGSPTRRVKAGWARDCPACGREEYPRTDPAVICLVHDEEGVNGEHVLLARQAVWPAERYSVLAGFVEAGESLEACVAREIAEEVGVAVRGVRYLGSQPWPLPRSLMVGFAAVASRETPLQPRDGEIEEAHWVHRDEVRAALAAGGSVPGLILPGRASIARQMLEGWANASG</sequence>
<dbReference type="PROSITE" id="PS51462">
    <property type="entry name" value="NUDIX"/>
    <property type="match status" value="1"/>
</dbReference>
<dbReference type="InterPro" id="IPR050241">
    <property type="entry name" value="NAD-cap_RNA_hydrolase_NudC"/>
</dbReference>
<keyword evidence="5" id="KW-0479">Metal-binding</keyword>
<dbReference type="InterPro" id="IPR015376">
    <property type="entry name" value="Znr_NADH_PPase"/>
</dbReference>
<keyword evidence="6" id="KW-0378">Hydrolase</keyword>
<evidence type="ECO:0000256" key="7">
    <source>
        <dbReference type="ARBA" id="ARBA00022842"/>
    </source>
</evidence>